<protein>
    <submittedName>
        <fullName evidence="2">Uncharacterized protein</fullName>
    </submittedName>
</protein>
<accession>A0ABV9NK62</accession>
<feature type="compositionally biased region" description="Low complexity" evidence="1">
    <location>
        <begin position="12"/>
        <end position="21"/>
    </location>
</feature>
<organism evidence="2 3">
    <name type="scientific">Coralloluteibacterium thermophilum</name>
    <dbReference type="NCBI Taxonomy" id="2707049"/>
    <lineage>
        <taxon>Bacteria</taxon>
        <taxon>Pseudomonadati</taxon>
        <taxon>Pseudomonadota</taxon>
        <taxon>Gammaproteobacteria</taxon>
        <taxon>Lysobacterales</taxon>
        <taxon>Lysobacteraceae</taxon>
        <taxon>Coralloluteibacterium</taxon>
    </lineage>
</organism>
<dbReference type="RefSeq" id="WP_377003110.1">
    <property type="nucleotide sequence ID" value="NZ_JBHSGG010000003.1"/>
</dbReference>
<keyword evidence="3" id="KW-1185">Reference proteome</keyword>
<reference evidence="3" key="1">
    <citation type="journal article" date="2019" name="Int. J. Syst. Evol. Microbiol.">
        <title>The Global Catalogue of Microorganisms (GCM) 10K type strain sequencing project: providing services to taxonomists for standard genome sequencing and annotation.</title>
        <authorList>
            <consortium name="The Broad Institute Genomics Platform"/>
            <consortium name="The Broad Institute Genome Sequencing Center for Infectious Disease"/>
            <person name="Wu L."/>
            <person name="Ma J."/>
        </authorList>
    </citation>
    <scope>NUCLEOTIDE SEQUENCE [LARGE SCALE GENOMIC DNA]</scope>
    <source>
        <strain evidence="3">CGMCC 1.13574</strain>
    </source>
</reference>
<evidence type="ECO:0000313" key="3">
    <source>
        <dbReference type="Proteomes" id="UP001595892"/>
    </source>
</evidence>
<dbReference type="Proteomes" id="UP001595892">
    <property type="component" value="Unassembled WGS sequence"/>
</dbReference>
<dbReference type="EMBL" id="JBHSGG010000003">
    <property type="protein sequence ID" value="MFC4727108.1"/>
    <property type="molecule type" value="Genomic_DNA"/>
</dbReference>
<evidence type="ECO:0000313" key="2">
    <source>
        <dbReference type="EMBL" id="MFC4727108.1"/>
    </source>
</evidence>
<feature type="compositionally biased region" description="Basic and acidic residues" evidence="1">
    <location>
        <begin position="1"/>
        <end position="10"/>
    </location>
</feature>
<evidence type="ECO:0000256" key="1">
    <source>
        <dbReference type="SAM" id="MobiDB-lite"/>
    </source>
</evidence>
<comment type="caution">
    <text evidence="2">The sequence shown here is derived from an EMBL/GenBank/DDBJ whole genome shotgun (WGS) entry which is preliminary data.</text>
</comment>
<sequence>MTRHLLDRRPSRGGVSSWGRSSADGAVLYRLFRRDHTRRVHMQTLGFAAGTPRPAIAAALRAARHQLRDRVDEIDLAALYAQEAA</sequence>
<gene>
    <name evidence="2" type="ORF">ACFO3Q_02860</name>
</gene>
<proteinExistence type="predicted"/>
<name>A0ABV9NK62_9GAMM</name>
<feature type="region of interest" description="Disordered" evidence="1">
    <location>
        <begin position="1"/>
        <end position="21"/>
    </location>
</feature>